<gene>
    <name evidence="1" type="ORF">V3391_00945</name>
</gene>
<evidence type="ECO:0000313" key="1">
    <source>
        <dbReference type="EMBL" id="MEF3080782.1"/>
    </source>
</evidence>
<dbReference type="EMBL" id="JAZHBM010000001">
    <property type="protein sequence ID" value="MEF3080782.1"/>
    <property type="molecule type" value="Genomic_DNA"/>
</dbReference>
<comment type="caution">
    <text evidence="1">The sequence shown here is derived from an EMBL/GenBank/DDBJ whole genome shotgun (WGS) entry which is preliminary data.</text>
</comment>
<evidence type="ECO:0000313" key="2">
    <source>
        <dbReference type="Proteomes" id="UP001358324"/>
    </source>
</evidence>
<proteinExistence type="predicted"/>
<protein>
    <submittedName>
        <fullName evidence="1">Uncharacterized protein</fullName>
    </submittedName>
</protein>
<organism evidence="1 2">
    <name type="scientific">Luteimonas flava</name>
    <dbReference type="NCBI Taxonomy" id="3115822"/>
    <lineage>
        <taxon>Bacteria</taxon>
        <taxon>Pseudomonadati</taxon>
        <taxon>Pseudomonadota</taxon>
        <taxon>Gammaproteobacteria</taxon>
        <taxon>Lysobacterales</taxon>
        <taxon>Lysobacteraceae</taxon>
        <taxon>Luteimonas</taxon>
    </lineage>
</organism>
<dbReference type="Proteomes" id="UP001358324">
    <property type="component" value="Unassembled WGS sequence"/>
</dbReference>
<keyword evidence="2" id="KW-1185">Reference proteome</keyword>
<reference evidence="1 2" key="1">
    <citation type="submission" date="2024-01" db="EMBL/GenBank/DDBJ databases">
        <title>Novel species of the genus Luteimonas isolated from rivers.</title>
        <authorList>
            <person name="Lu H."/>
        </authorList>
    </citation>
    <scope>NUCLEOTIDE SEQUENCE [LARGE SCALE GENOMIC DNA]</scope>
    <source>
        <strain evidence="1 2">SMYT11W</strain>
    </source>
</reference>
<name>A0ABU7WAL4_9GAMM</name>
<sequence length="131" mass="14425">MLRDMAADLTTVFPVIGAMVEGFKKNGSRSSKWMHQYTHGGTPQLTRRDPIGNWTDFDIALTLVRAEMFGLLAPAAEGALSGKADLLSFVFDRREAIAFDLNRIFGLGELGEGERAFPEPDKRCCGDPLFS</sequence>
<accession>A0ABU7WAL4</accession>